<evidence type="ECO:0000256" key="1">
    <source>
        <dbReference type="ARBA" id="ARBA00010541"/>
    </source>
</evidence>
<dbReference type="Gene3D" id="2.40.10.120">
    <property type="match status" value="1"/>
</dbReference>
<keyword evidence="5" id="KW-0812">Transmembrane</keyword>
<evidence type="ECO:0000313" key="8">
    <source>
        <dbReference type="Proteomes" id="UP000192472"/>
    </source>
</evidence>
<dbReference type="Gene3D" id="2.30.42.10">
    <property type="match status" value="1"/>
</dbReference>
<dbReference type="Pfam" id="PF13365">
    <property type="entry name" value="Trypsin_2"/>
    <property type="match status" value="1"/>
</dbReference>
<evidence type="ECO:0000256" key="4">
    <source>
        <dbReference type="ARBA" id="ARBA00022825"/>
    </source>
</evidence>
<name>A0A1W2GMC9_REIFA</name>
<feature type="transmembrane region" description="Helical" evidence="5">
    <location>
        <begin position="6"/>
        <end position="25"/>
    </location>
</feature>
<dbReference type="InterPro" id="IPR001940">
    <property type="entry name" value="Peptidase_S1C"/>
</dbReference>
<dbReference type="GO" id="GO:0006508">
    <property type="term" value="P:proteolysis"/>
    <property type="evidence" value="ECO:0007669"/>
    <property type="project" value="UniProtKB-KW"/>
</dbReference>
<evidence type="ECO:0000256" key="2">
    <source>
        <dbReference type="ARBA" id="ARBA00022670"/>
    </source>
</evidence>
<dbReference type="EMBL" id="FWYF01000004">
    <property type="protein sequence ID" value="SMD37830.1"/>
    <property type="molecule type" value="Genomic_DNA"/>
</dbReference>
<dbReference type="STRING" id="692418.SAMN04488029_3476"/>
<dbReference type="InterPro" id="IPR036034">
    <property type="entry name" value="PDZ_sf"/>
</dbReference>
<dbReference type="PRINTS" id="PR00834">
    <property type="entry name" value="PROTEASES2C"/>
</dbReference>
<dbReference type="InterPro" id="IPR009003">
    <property type="entry name" value="Peptidase_S1_PA"/>
</dbReference>
<evidence type="ECO:0000256" key="3">
    <source>
        <dbReference type="ARBA" id="ARBA00022801"/>
    </source>
</evidence>
<comment type="similarity">
    <text evidence="1">Belongs to the peptidase S1C family.</text>
</comment>
<dbReference type="FunFam" id="2.40.10.10:FF:000001">
    <property type="entry name" value="Periplasmic serine protease DegS"/>
    <property type="match status" value="1"/>
</dbReference>
<dbReference type="Pfam" id="PF13180">
    <property type="entry name" value="PDZ_2"/>
    <property type="match status" value="1"/>
</dbReference>
<evidence type="ECO:0000313" key="7">
    <source>
        <dbReference type="EMBL" id="SMD37830.1"/>
    </source>
</evidence>
<keyword evidence="8" id="KW-1185">Reference proteome</keyword>
<dbReference type="SMART" id="SM00228">
    <property type="entry name" value="PDZ"/>
    <property type="match status" value="1"/>
</dbReference>
<dbReference type="Proteomes" id="UP000192472">
    <property type="component" value="Unassembled WGS sequence"/>
</dbReference>
<dbReference type="CDD" id="cd06779">
    <property type="entry name" value="cpPDZ_Deg_HtrA-like"/>
    <property type="match status" value="1"/>
</dbReference>
<dbReference type="SUPFAM" id="SSF50156">
    <property type="entry name" value="PDZ domain-like"/>
    <property type="match status" value="1"/>
</dbReference>
<dbReference type="InterPro" id="IPR051201">
    <property type="entry name" value="Chloro_Bact_Ser_Proteases"/>
</dbReference>
<proteinExistence type="inferred from homology"/>
<dbReference type="InterPro" id="IPR001478">
    <property type="entry name" value="PDZ"/>
</dbReference>
<dbReference type="PANTHER" id="PTHR43343:SF3">
    <property type="entry name" value="PROTEASE DO-LIKE 8, CHLOROPLASTIC"/>
    <property type="match status" value="1"/>
</dbReference>
<keyword evidence="5" id="KW-0472">Membrane</keyword>
<dbReference type="SUPFAM" id="SSF50494">
    <property type="entry name" value="Trypsin-like serine proteases"/>
    <property type="match status" value="1"/>
</dbReference>
<protein>
    <submittedName>
        <fullName evidence="7">Do/DeqQ family serine protease</fullName>
    </submittedName>
</protein>
<accession>A0A1W2GMC9</accession>
<sequence>MSMSNYLKTGIIAFLSAGMGVWFVLDYSEFMDLKEKHERSVDDLHEFEKSNFISNSQIANSNLLPVEDFVDASEHSTNSVVFIKNLSVINYRTGHWMDWFFEPRTSQRMSTGSGVILSHDGYIITNNHVIEDADEIEVVHKKRSYKGHIVGTDPSTDLAVIKIDVNDFPAIALGNSGEVKVGEWVLAVGNPFNLTSTVTAGIVSAKGRNINILKDKFPIESFIQTDAAINPGNSGGALVNRKGELIGINTAILSRTGSYAGYGFAVPVDIVKKVFNDIVQYGEVQKAFFGAEFADIDNEVAEELQINSLNGVIITHVQKGWAADKADLEKGDIVTEVNGEPLYDKAQLEEMIGYKYPGDLIQLTLKRGNKSVSKTLEFSNREGTTEILKRNIYTSQSLQASFESISKAERDLIGIKSGIRVIEVGNGFFRKLDIPEGFIITEINHSNIESPQELEDVLNKIRGKVIVSGITTSGRRVYYPFLF</sequence>
<organism evidence="7 8">
    <name type="scientific">Reichenbachiella faecimaris</name>
    <dbReference type="NCBI Taxonomy" id="692418"/>
    <lineage>
        <taxon>Bacteria</taxon>
        <taxon>Pseudomonadati</taxon>
        <taxon>Bacteroidota</taxon>
        <taxon>Cytophagia</taxon>
        <taxon>Cytophagales</taxon>
        <taxon>Reichenbachiellaceae</taxon>
        <taxon>Reichenbachiella</taxon>
    </lineage>
</organism>
<dbReference type="GO" id="GO:0004252">
    <property type="term" value="F:serine-type endopeptidase activity"/>
    <property type="evidence" value="ECO:0007669"/>
    <property type="project" value="InterPro"/>
</dbReference>
<evidence type="ECO:0000256" key="5">
    <source>
        <dbReference type="SAM" id="Phobius"/>
    </source>
</evidence>
<feature type="domain" description="PDZ" evidence="6">
    <location>
        <begin position="278"/>
        <end position="369"/>
    </location>
</feature>
<dbReference type="PROSITE" id="PS50106">
    <property type="entry name" value="PDZ"/>
    <property type="match status" value="1"/>
</dbReference>
<dbReference type="AlphaFoldDB" id="A0A1W2GMC9"/>
<keyword evidence="4" id="KW-0720">Serine protease</keyword>
<keyword evidence="3" id="KW-0378">Hydrolase</keyword>
<keyword evidence="2 7" id="KW-0645">Protease</keyword>
<reference evidence="7 8" key="1">
    <citation type="submission" date="2017-04" db="EMBL/GenBank/DDBJ databases">
        <authorList>
            <person name="Afonso C.L."/>
            <person name="Miller P.J."/>
            <person name="Scott M.A."/>
            <person name="Spackman E."/>
            <person name="Goraichik I."/>
            <person name="Dimitrov K.M."/>
            <person name="Suarez D.L."/>
            <person name="Swayne D.E."/>
        </authorList>
    </citation>
    <scope>NUCLEOTIDE SEQUENCE [LARGE SCALE GENOMIC DNA]</scope>
    <source>
        <strain evidence="7 8">DSM 26133</strain>
    </source>
</reference>
<gene>
    <name evidence="7" type="ORF">SAMN04488029_3476</name>
</gene>
<evidence type="ECO:0000259" key="6">
    <source>
        <dbReference type="PROSITE" id="PS50106"/>
    </source>
</evidence>
<keyword evidence="5" id="KW-1133">Transmembrane helix</keyword>
<dbReference type="PANTHER" id="PTHR43343">
    <property type="entry name" value="PEPTIDASE S12"/>
    <property type="match status" value="1"/>
</dbReference>